<evidence type="ECO:0000313" key="4">
    <source>
        <dbReference type="EMBL" id="SVB72700.1"/>
    </source>
</evidence>
<name>A0A382GBV0_9ZZZZ</name>
<evidence type="ECO:0000256" key="3">
    <source>
        <dbReference type="ARBA" id="ARBA00023098"/>
    </source>
</evidence>
<sequence>MTEQLLLQKQVDGTLYLTLNNPDRRNSLSSHLLTELNDSLDRIQDDSTIRVIVIRSEGPAFSSGHDLNELVNRDAESYASLFTACTSVMEAIRLSPKPVIAEVQGLATAAGCQLVATCDLAIASDTALFATPGVQIGLFCTTPGVAVSRAVRTKKAMEMLLTGIPITANEAVEYGLINRAVPADKLKSEVEALARTIS</sequence>
<organism evidence="4">
    <name type="scientific">marine metagenome</name>
    <dbReference type="NCBI Taxonomy" id="408172"/>
    <lineage>
        <taxon>unclassified sequences</taxon>
        <taxon>metagenomes</taxon>
        <taxon>ecological metagenomes</taxon>
    </lineage>
</organism>
<reference evidence="4" key="1">
    <citation type="submission" date="2018-05" db="EMBL/GenBank/DDBJ databases">
        <authorList>
            <person name="Lanie J.A."/>
            <person name="Ng W.-L."/>
            <person name="Kazmierczak K.M."/>
            <person name="Andrzejewski T.M."/>
            <person name="Davidsen T.M."/>
            <person name="Wayne K.J."/>
            <person name="Tettelin H."/>
            <person name="Glass J.I."/>
            <person name="Rusch D."/>
            <person name="Podicherti R."/>
            <person name="Tsui H.-C.T."/>
            <person name="Winkler M.E."/>
        </authorList>
    </citation>
    <scope>NUCLEOTIDE SEQUENCE</scope>
</reference>
<dbReference type="InterPro" id="IPR029045">
    <property type="entry name" value="ClpP/crotonase-like_dom_sf"/>
</dbReference>
<dbReference type="PANTHER" id="PTHR43602:SF1">
    <property type="entry name" value="ENOYL-COA HYDRATASE DOMAIN-CONTAINING PROTEIN 3, MITOCHONDRIAL"/>
    <property type="match status" value="1"/>
</dbReference>
<dbReference type="CDD" id="cd06558">
    <property type="entry name" value="crotonase-like"/>
    <property type="match status" value="1"/>
</dbReference>
<dbReference type="GO" id="GO:0016836">
    <property type="term" value="F:hydro-lyase activity"/>
    <property type="evidence" value="ECO:0007669"/>
    <property type="project" value="TreeGrafter"/>
</dbReference>
<accession>A0A382GBV0</accession>
<dbReference type="InterPro" id="IPR052377">
    <property type="entry name" value="Mitochondrial_ECH-domain"/>
</dbReference>
<evidence type="ECO:0000256" key="1">
    <source>
        <dbReference type="ARBA" id="ARBA00022832"/>
    </source>
</evidence>
<dbReference type="GO" id="GO:0006631">
    <property type="term" value="P:fatty acid metabolic process"/>
    <property type="evidence" value="ECO:0007669"/>
    <property type="project" value="UniProtKB-KW"/>
</dbReference>
<dbReference type="SUPFAM" id="SSF52096">
    <property type="entry name" value="ClpP/crotonase"/>
    <property type="match status" value="1"/>
</dbReference>
<dbReference type="GO" id="GO:0005739">
    <property type="term" value="C:mitochondrion"/>
    <property type="evidence" value="ECO:0007669"/>
    <property type="project" value="TreeGrafter"/>
</dbReference>
<keyword evidence="3" id="KW-0443">Lipid metabolism</keyword>
<dbReference type="Pfam" id="PF00378">
    <property type="entry name" value="ECH_1"/>
    <property type="match status" value="1"/>
</dbReference>
<gene>
    <name evidence="4" type="ORF">METZ01_LOCUS225554</name>
</gene>
<keyword evidence="1" id="KW-0276">Fatty acid metabolism</keyword>
<evidence type="ECO:0000256" key="2">
    <source>
        <dbReference type="ARBA" id="ARBA00022946"/>
    </source>
</evidence>
<dbReference type="AlphaFoldDB" id="A0A382GBV0"/>
<keyword evidence="2" id="KW-0809">Transit peptide</keyword>
<dbReference type="PANTHER" id="PTHR43602">
    <property type="match status" value="1"/>
</dbReference>
<dbReference type="EMBL" id="UINC01054693">
    <property type="protein sequence ID" value="SVB72700.1"/>
    <property type="molecule type" value="Genomic_DNA"/>
</dbReference>
<evidence type="ECO:0008006" key="5">
    <source>
        <dbReference type="Google" id="ProtNLM"/>
    </source>
</evidence>
<dbReference type="InterPro" id="IPR001753">
    <property type="entry name" value="Enoyl-CoA_hydra/iso"/>
</dbReference>
<protein>
    <recommendedName>
        <fullName evidence="5">Enoyl-CoA hydratase</fullName>
    </recommendedName>
</protein>
<dbReference type="Gene3D" id="3.90.226.10">
    <property type="entry name" value="2-enoyl-CoA Hydratase, Chain A, domain 1"/>
    <property type="match status" value="1"/>
</dbReference>
<feature type="non-terminal residue" evidence="4">
    <location>
        <position position="198"/>
    </location>
</feature>
<proteinExistence type="predicted"/>